<keyword evidence="2" id="KW-1185">Reference proteome</keyword>
<evidence type="ECO:0000313" key="2">
    <source>
        <dbReference type="Proteomes" id="UP000023152"/>
    </source>
</evidence>
<dbReference type="InterPro" id="IPR031248">
    <property type="entry name" value="RNF213"/>
</dbReference>
<dbReference type="PANTHER" id="PTHR22605">
    <property type="entry name" value="RZ-TYPE DOMAIN-CONTAINING PROTEIN"/>
    <property type="match status" value="1"/>
</dbReference>
<dbReference type="Proteomes" id="UP000023152">
    <property type="component" value="Unassembled WGS sequence"/>
</dbReference>
<proteinExistence type="predicted"/>
<evidence type="ECO:0000313" key="1">
    <source>
        <dbReference type="EMBL" id="ETO05144.1"/>
    </source>
</evidence>
<feature type="non-terminal residue" evidence="1">
    <location>
        <position position="751"/>
    </location>
</feature>
<reference evidence="1 2" key="1">
    <citation type="journal article" date="2013" name="Curr. Biol.">
        <title>The Genome of the Foraminiferan Reticulomyxa filosa.</title>
        <authorList>
            <person name="Glockner G."/>
            <person name="Hulsmann N."/>
            <person name="Schleicher M."/>
            <person name="Noegel A.A."/>
            <person name="Eichinger L."/>
            <person name="Gallinger C."/>
            <person name="Pawlowski J."/>
            <person name="Sierra R."/>
            <person name="Euteneuer U."/>
            <person name="Pillet L."/>
            <person name="Moustafa A."/>
            <person name="Platzer M."/>
            <person name="Groth M."/>
            <person name="Szafranski K."/>
            <person name="Schliwa M."/>
        </authorList>
    </citation>
    <scope>NUCLEOTIDE SEQUENCE [LARGE SCALE GENOMIC DNA]</scope>
</reference>
<dbReference type="AlphaFoldDB" id="X6LU17"/>
<sequence>ARDFYALIKHQATLAESQKKSLQGYLRNFGGLDPSKSRKQLRKILVKEFGQTESEISREFETLTPVICVQRNLMEKKFTQVSHDLMVTRHCMIISENHYSWQLLLECNILNYDHVFLFGSYFENDTCSNISNYNQLNNIIDHMDTGKTVILSNLEDIYEKNVYCRVALGNESRDCHVHKNFKCVVIVQQKEAHSRDMPVDLFFKKKYFFVKKYFTFTNIKTNEKIAFLSRFEKQFISYRDSLPKHLKEYVHALNILSEYFAKKPPTEVFCGYGADTMSSALLYLGIRKAMKTKESKDDEKKEQIQTTNITLDAVKFDDKELRPQLLDLFLPLCRPEEGESVEDQQKKSNNQMLMVITSDIECNVPIEWLHRTKKIVSFKKMSEFEQAIEEFFNSQISNDVLIFQYRYTSTTTDQLEQVIHILQVKHHLFYSALNNSEKKKLIRIIISFNISTVKKRVTLKIGVCGLLYLFVCLFGKKKEVEDCLRGLFIADKFYVIARRFEKTLTDVIDRQAKQANLSIQICLFLFNFSKCAHRAFGRLHFPHSFNTLKEKKLLKLLFNDEEFEECRNILVERSKGLLHKVTETRLMDEILQEVGNGEKKMEGSFFEKRQNNIDTLLVLTFVNVFFAIYQNGGFAKYVESKQKEKKDGFQWYARLFEKALKNRKLIEIKPPSINTSRLLLDAIDPQLCVLQNNFENFFPFSHCIHKWCQLQLCTHFDSLQTNLDSLVKVLRQNLIDDEYSAKAMREYVMDL</sequence>
<dbReference type="GO" id="GO:0016887">
    <property type="term" value="F:ATP hydrolysis activity"/>
    <property type="evidence" value="ECO:0007669"/>
    <property type="project" value="InterPro"/>
</dbReference>
<dbReference type="PANTHER" id="PTHR22605:SF1">
    <property type="entry name" value="RZ-TYPE DOMAIN-CONTAINING PROTEIN"/>
    <property type="match status" value="1"/>
</dbReference>
<accession>X6LU17</accession>
<feature type="non-terminal residue" evidence="1">
    <location>
        <position position="1"/>
    </location>
</feature>
<protein>
    <submittedName>
        <fullName evidence="1">Uncharacterized protein</fullName>
    </submittedName>
</protein>
<comment type="caution">
    <text evidence="1">The sequence shown here is derived from an EMBL/GenBank/DDBJ whole genome shotgun (WGS) entry which is preliminary data.</text>
</comment>
<name>X6LU17_RETFI</name>
<gene>
    <name evidence="1" type="ORF">RFI_32252</name>
</gene>
<organism evidence="1 2">
    <name type="scientific">Reticulomyxa filosa</name>
    <dbReference type="NCBI Taxonomy" id="46433"/>
    <lineage>
        <taxon>Eukaryota</taxon>
        <taxon>Sar</taxon>
        <taxon>Rhizaria</taxon>
        <taxon>Retaria</taxon>
        <taxon>Foraminifera</taxon>
        <taxon>Monothalamids</taxon>
        <taxon>Reticulomyxidae</taxon>
        <taxon>Reticulomyxa</taxon>
    </lineage>
</organism>
<dbReference type="EMBL" id="ASPP01028477">
    <property type="protein sequence ID" value="ETO05144.1"/>
    <property type="molecule type" value="Genomic_DNA"/>
</dbReference>
<dbReference type="GO" id="GO:0004842">
    <property type="term" value="F:ubiquitin-protein transferase activity"/>
    <property type="evidence" value="ECO:0007669"/>
    <property type="project" value="InterPro"/>
</dbReference>